<keyword evidence="8 12" id="KW-0812">Transmembrane</keyword>
<protein>
    <recommendedName>
        <fullName evidence="4">Lipopolysaccharide export system permease protein LptF</fullName>
    </recommendedName>
</protein>
<evidence type="ECO:0000256" key="12">
    <source>
        <dbReference type="SAM" id="Phobius"/>
    </source>
</evidence>
<evidence type="ECO:0000256" key="3">
    <source>
        <dbReference type="ARBA" id="ARBA00007725"/>
    </source>
</evidence>
<dbReference type="Pfam" id="PF03739">
    <property type="entry name" value="LptF_LptG"/>
    <property type="match status" value="1"/>
</dbReference>
<evidence type="ECO:0000313" key="14">
    <source>
        <dbReference type="Proteomes" id="UP001431449"/>
    </source>
</evidence>
<keyword evidence="10 12" id="KW-0472">Membrane</keyword>
<comment type="subcellular location">
    <subcellularLocation>
        <location evidence="2">Cell inner membrane</location>
        <topology evidence="2">Multi-pass membrane protein</topology>
    </subcellularLocation>
</comment>
<evidence type="ECO:0000256" key="6">
    <source>
        <dbReference type="ARBA" id="ARBA00022475"/>
    </source>
</evidence>
<dbReference type="InterPro" id="IPR005495">
    <property type="entry name" value="LptG/LptF_permease"/>
</dbReference>
<evidence type="ECO:0000256" key="9">
    <source>
        <dbReference type="ARBA" id="ARBA00022989"/>
    </source>
</evidence>
<feature type="transmembrane region" description="Helical" evidence="12">
    <location>
        <begin position="328"/>
        <end position="348"/>
    </location>
</feature>
<dbReference type="Proteomes" id="UP001431449">
    <property type="component" value="Unassembled WGS sequence"/>
</dbReference>
<comment type="caution">
    <text evidence="13">The sequence shown here is derived from an EMBL/GenBank/DDBJ whole genome shotgun (WGS) entry which is preliminary data.</text>
</comment>
<accession>A0ABT0GE44</accession>
<feature type="transmembrane region" description="Helical" evidence="12">
    <location>
        <begin position="99"/>
        <end position="122"/>
    </location>
</feature>
<dbReference type="PANTHER" id="PTHR33529">
    <property type="entry name" value="SLR0882 PROTEIN-RELATED"/>
    <property type="match status" value="1"/>
</dbReference>
<evidence type="ECO:0000256" key="8">
    <source>
        <dbReference type="ARBA" id="ARBA00022692"/>
    </source>
</evidence>
<evidence type="ECO:0000256" key="1">
    <source>
        <dbReference type="ARBA" id="ARBA00002265"/>
    </source>
</evidence>
<feature type="transmembrane region" description="Helical" evidence="12">
    <location>
        <begin position="267"/>
        <end position="285"/>
    </location>
</feature>
<keyword evidence="7" id="KW-0997">Cell inner membrane</keyword>
<feature type="transmembrane region" description="Helical" evidence="12">
    <location>
        <begin position="53"/>
        <end position="78"/>
    </location>
</feature>
<comment type="function">
    <text evidence="1">Part of the ABC transporter complex LptBFG involved in the translocation of lipopolysaccharide (LPS) from the inner membrane to the outer membrane.</text>
</comment>
<dbReference type="RefSeq" id="WP_248205300.1">
    <property type="nucleotide sequence ID" value="NZ_JALNMH010000002.1"/>
</dbReference>
<evidence type="ECO:0000256" key="10">
    <source>
        <dbReference type="ARBA" id="ARBA00023136"/>
    </source>
</evidence>
<comment type="subunit">
    <text evidence="11">Component of the lipopolysaccharide transport and assembly complex. The LptBFG transporter is composed of two ATP-binding proteins (LptB) and two transmembrane proteins (LptF and LptG).</text>
</comment>
<reference evidence="13" key="1">
    <citation type="submission" date="2022-04" db="EMBL/GenBank/DDBJ databases">
        <title>Lysobacter sp. CAU 1642 isolated from sea sand.</title>
        <authorList>
            <person name="Kim W."/>
        </authorList>
    </citation>
    <scope>NUCLEOTIDE SEQUENCE</scope>
    <source>
        <strain evidence="13">CAU 1642</strain>
    </source>
</reference>
<evidence type="ECO:0000256" key="2">
    <source>
        <dbReference type="ARBA" id="ARBA00004429"/>
    </source>
</evidence>
<keyword evidence="14" id="KW-1185">Reference proteome</keyword>
<evidence type="ECO:0000313" key="13">
    <source>
        <dbReference type="EMBL" id="MCK7592826.1"/>
    </source>
</evidence>
<feature type="transmembrane region" description="Helical" evidence="12">
    <location>
        <begin position="297"/>
        <end position="316"/>
    </location>
</feature>
<dbReference type="PANTHER" id="PTHR33529:SF7">
    <property type="entry name" value="LIPOPOLYSACCHARIDE EXPORT SYSTEM PERMEASE PROTEIN LPTF"/>
    <property type="match status" value="1"/>
</dbReference>
<dbReference type="EMBL" id="JALNMH010000002">
    <property type="protein sequence ID" value="MCK7592826.1"/>
    <property type="molecule type" value="Genomic_DNA"/>
</dbReference>
<dbReference type="NCBIfam" id="TIGR04407">
    <property type="entry name" value="LptF_YjgP"/>
    <property type="match status" value="1"/>
</dbReference>
<keyword evidence="6" id="KW-1003">Cell membrane</keyword>
<name>A0ABT0GE44_9GAMM</name>
<comment type="similarity">
    <text evidence="3">Belongs to the LptF/LptG family.</text>
</comment>
<dbReference type="InterPro" id="IPR030922">
    <property type="entry name" value="LptF"/>
</dbReference>
<organism evidence="13 14">
    <name type="scientific">Pseudomarimonas salicorniae</name>
    <dbReference type="NCBI Taxonomy" id="2933270"/>
    <lineage>
        <taxon>Bacteria</taxon>
        <taxon>Pseudomonadati</taxon>
        <taxon>Pseudomonadota</taxon>
        <taxon>Gammaproteobacteria</taxon>
        <taxon>Lysobacterales</taxon>
        <taxon>Lysobacteraceae</taxon>
        <taxon>Pseudomarimonas</taxon>
    </lineage>
</organism>
<proteinExistence type="inferred from homology"/>
<evidence type="ECO:0000256" key="11">
    <source>
        <dbReference type="ARBA" id="ARBA00026081"/>
    </source>
</evidence>
<gene>
    <name evidence="13" type="primary">lptF</name>
    <name evidence="13" type="ORF">M0G41_03990</name>
</gene>
<keyword evidence="9 12" id="KW-1133">Transmembrane helix</keyword>
<sequence>MRLIDRYLLRELAGAFAASLTVLLLTSATGVLVDLLRRIALGKVPASLLLSQFGLRLVDALPMLVPLALFVAVLLCYSRLYRDSEMAVLASAGQGLRQLLRPALLFGGLVALLVGLLSLWAAPAAMALSKRMLDEANRSLLVAGLEPGRFVELPGRHSVVYLGAMSSDGSRFQRLFVHSQREDRIDVVTARAGELFTESVGEERYLRLEEGFRVEGVPGRNDFRVMRFERNDIRVPDSEPGSDRDRDRRVPTLQLLEEEQAPRRAELHWRLAAPIAAFALTLLALPLSRSPPRAARYGGLLIALLGYLVYLNTLLLGRSWIGEERVPAALGLWWVHLPVLACALILIWRGDRLRKPRRRAAA</sequence>
<evidence type="ECO:0000256" key="4">
    <source>
        <dbReference type="ARBA" id="ARBA00014213"/>
    </source>
</evidence>
<keyword evidence="5" id="KW-0813">Transport</keyword>
<evidence type="ECO:0000256" key="7">
    <source>
        <dbReference type="ARBA" id="ARBA00022519"/>
    </source>
</evidence>
<feature type="transmembrane region" description="Helical" evidence="12">
    <location>
        <begin position="12"/>
        <end position="33"/>
    </location>
</feature>
<evidence type="ECO:0000256" key="5">
    <source>
        <dbReference type="ARBA" id="ARBA00022448"/>
    </source>
</evidence>